<evidence type="ECO:0000313" key="1">
    <source>
        <dbReference type="EMBL" id="KAK8372224.1"/>
    </source>
</evidence>
<dbReference type="AlphaFoldDB" id="A0AAW0SB40"/>
<dbReference type="Proteomes" id="UP001487740">
    <property type="component" value="Unassembled WGS sequence"/>
</dbReference>
<comment type="caution">
    <text evidence="1">The sequence shown here is derived from an EMBL/GenBank/DDBJ whole genome shotgun (WGS) entry which is preliminary data.</text>
</comment>
<protein>
    <submittedName>
        <fullName evidence="1">Uncharacterized protein</fullName>
    </submittedName>
</protein>
<name>A0AAW0SB40_SCYPA</name>
<gene>
    <name evidence="1" type="ORF">O3P69_019868</name>
</gene>
<evidence type="ECO:0000313" key="2">
    <source>
        <dbReference type="Proteomes" id="UP001487740"/>
    </source>
</evidence>
<reference evidence="1 2" key="1">
    <citation type="submission" date="2023-03" db="EMBL/GenBank/DDBJ databases">
        <title>High-quality genome of Scylla paramamosain provides insights in environmental adaptation.</title>
        <authorList>
            <person name="Zhang L."/>
        </authorList>
    </citation>
    <scope>NUCLEOTIDE SEQUENCE [LARGE SCALE GENOMIC DNA]</scope>
    <source>
        <strain evidence="1">LZ_2023a</strain>
        <tissue evidence="1">Muscle</tissue>
    </source>
</reference>
<keyword evidence="2" id="KW-1185">Reference proteome</keyword>
<accession>A0AAW0SB40</accession>
<dbReference type="EMBL" id="JARAKH010003169">
    <property type="protein sequence ID" value="KAK8372224.1"/>
    <property type="molecule type" value="Genomic_DNA"/>
</dbReference>
<proteinExistence type="predicted"/>
<sequence length="119" mass="13513">MNRAPLTSHHCITTSPHHHLLSCPSEIEHHHHITTSRVSDWSSVQTTNKQEIDEIQVVKTLQADAFRDREEAFAVTPAKPYQTLSAPTKALSSPTKACQPPTETYQLYNLKKVQCLRRD</sequence>
<organism evidence="1 2">
    <name type="scientific">Scylla paramamosain</name>
    <name type="common">Mud crab</name>
    <dbReference type="NCBI Taxonomy" id="85552"/>
    <lineage>
        <taxon>Eukaryota</taxon>
        <taxon>Metazoa</taxon>
        <taxon>Ecdysozoa</taxon>
        <taxon>Arthropoda</taxon>
        <taxon>Crustacea</taxon>
        <taxon>Multicrustacea</taxon>
        <taxon>Malacostraca</taxon>
        <taxon>Eumalacostraca</taxon>
        <taxon>Eucarida</taxon>
        <taxon>Decapoda</taxon>
        <taxon>Pleocyemata</taxon>
        <taxon>Brachyura</taxon>
        <taxon>Eubrachyura</taxon>
        <taxon>Portunoidea</taxon>
        <taxon>Portunidae</taxon>
        <taxon>Portuninae</taxon>
        <taxon>Scylla</taxon>
    </lineage>
</organism>